<keyword evidence="6" id="KW-0479">Metal-binding</keyword>
<dbReference type="InterPro" id="IPR029056">
    <property type="entry name" value="Ribokinase-like"/>
</dbReference>
<protein>
    <recommendedName>
        <fullName evidence="4">hydroxyethylthiazole kinase</fullName>
        <ecNumber evidence="4">2.7.1.50</ecNumber>
    </recommendedName>
</protein>
<comment type="cofactor">
    <cofactor evidence="2">
        <name>Mg(2+)</name>
        <dbReference type="ChEBI" id="CHEBI:18420"/>
    </cofactor>
</comment>
<feature type="transmembrane region" description="Helical" evidence="12">
    <location>
        <begin position="128"/>
        <end position="152"/>
    </location>
</feature>
<dbReference type="GO" id="GO:0009229">
    <property type="term" value="P:thiamine diphosphate biosynthetic process"/>
    <property type="evidence" value="ECO:0007669"/>
    <property type="project" value="UniProtKB-UniPathway"/>
</dbReference>
<keyword evidence="9" id="KW-0067">ATP-binding</keyword>
<keyword evidence="12" id="KW-0812">Transmembrane</keyword>
<gene>
    <name evidence="13" type="ORF">SVIM_LOCUS323233</name>
</gene>
<dbReference type="InterPro" id="IPR000417">
    <property type="entry name" value="Hyethyz_kinase"/>
</dbReference>
<keyword evidence="5" id="KW-0808">Transferase</keyword>
<comment type="catalytic activity">
    <reaction evidence="1">
        <text>5-(2-hydroxyethyl)-4-methylthiazole + ATP = 4-methyl-5-(2-phosphooxyethyl)-thiazole + ADP + H(+)</text>
        <dbReference type="Rhea" id="RHEA:24212"/>
        <dbReference type="ChEBI" id="CHEBI:15378"/>
        <dbReference type="ChEBI" id="CHEBI:17957"/>
        <dbReference type="ChEBI" id="CHEBI:30616"/>
        <dbReference type="ChEBI" id="CHEBI:58296"/>
        <dbReference type="ChEBI" id="CHEBI:456216"/>
        <dbReference type="EC" id="2.7.1.50"/>
    </reaction>
</comment>
<evidence type="ECO:0000256" key="11">
    <source>
        <dbReference type="ARBA" id="ARBA00022977"/>
    </source>
</evidence>
<keyword evidence="12" id="KW-1133">Transmembrane helix</keyword>
<dbReference type="SUPFAM" id="SSF53613">
    <property type="entry name" value="Ribokinase-like"/>
    <property type="match status" value="1"/>
</dbReference>
<name>A0A6N2M5P8_SALVM</name>
<reference evidence="13" key="1">
    <citation type="submission" date="2019-03" db="EMBL/GenBank/DDBJ databases">
        <authorList>
            <person name="Mank J."/>
            <person name="Almeida P."/>
        </authorList>
    </citation>
    <scope>NUCLEOTIDE SEQUENCE</scope>
    <source>
        <strain evidence="13">78183</strain>
    </source>
</reference>
<dbReference type="GO" id="GO:0005524">
    <property type="term" value="F:ATP binding"/>
    <property type="evidence" value="ECO:0007669"/>
    <property type="project" value="UniProtKB-KW"/>
</dbReference>
<accession>A0A6N2M5P8</accession>
<keyword evidence="12" id="KW-0472">Membrane</keyword>
<dbReference type="EC" id="2.7.1.50" evidence="4"/>
<evidence type="ECO:0000256" key="8">
    <source>
        <dbReference type="ARBA" id="ARBA00022777"/>
    </source>
</evidence>
<dbReference type="Gene3D" id="3.40.1190.20">
    <property type="match status" value="1"/>
</dbReference>
<dbReference type="EMBL" id="CAADRP010001707">
    <property type="protein sequence ID" value="VFU49071.1"/>
    <property type="molecule type" value="Genomic_DNA"/>
</dbReference>
<evidence type="ECO:0000256" key="5">
    <source>
        <dbReference type="ARBA" id="ARBA00022679"/>
    </source>
</evidence>
<evidence type="ECO:0000256" key="3">
    <source>
        <dbReference type="ARBA" id="ARBA00004868"/>
    </source>
</evidence>
<dbReference type="GO" id="GO:0004417">
    <property type="term" value="F:hydroxyethylthiazole kinase activity"/>
    <property type="evidence" value="ECO:0007669"/>
    <property type="project" value="UniProtKB-EC"/>
</dbReference>
<keyword evidence="7" id="KW-0547">Nucleotide-binding</keyword>
<keyword evidence="11" id="KW-0784">Thiamine biosynthesis</keyword>
<dbReference type="PRINTS" id="PR01099">
    <property type="entry name" value="HYETHTZKNASE"/>
</dbReference>
<evidence type="ECO:0000256" key="6">
    <source>
        <dbReference type="ARBA" id="ARBA00022723"/>
    </source>
</evidence>
<evidence type="ECO:0000256" key="10">
    <source>
        <dbReference type="ARBA" id="ARBA00022842"/>
    </source>
</evidence>
<evidence type="ECO:0000313" key="13">
    <source>
        <dbReference type="EMBL" id="VFU49071.1"/>
    </source>
</evidence>
<organism evidence="13">
    <name type="scientific">Salix viminalis</name>
    <name type="common">Common osier</name>
    <name type="synonym">Basket willow</name>
    <dbReference type="NCBI Taxonomy" id="40686"/>
    <lineage>
        <taxon>Eukaryota</taxon>
        <taxon>Viridiplantae</taxon>
        <taxon>Streptophyta</taxon>
        <taxon>Embryophyta</taxon>
        <taxon>Tracheophyta</taxon>
        <taxon>Spermatophyta</taxon>
        <taxon>Magnoliopsida</taxon>
        <taxon>eudicotyledons</taxon>
        <taxon>Gunneridae</taxon>
        <taxon>Pentapetalae</taxon>
        <taxon>rosids</taxon>
        <taxon>fabids</taxon>
        <taxon>Malpighiales</taxon>
        <taxon>Salicaceae</taxon>
        <taxon>Saliceae</taxon>
        <taxon>Salix</taxon>
    </lineage>
</organism>
<evidence type="ECO:0000256" key="9">
    <source>
        <dbReference type="ARBA" id="ARBA00022840"/>
    </source>
</evidence>
<evidence type="ECO:0000256" key="1">
    <source>
        <dbReference type="ARBA" id="ARBA00001771"/>
    </source>
</evidence>
<evidence type="ECO:0000256" key="2">
    <source>
        <dbReference type="ARBA" id="ARBA00001946"/>
    </source>
</evidence>
<proteinExistence type="predicted"/>
<evidence type="ECO:0000256" key="4">
    <source>
        <dbReference type="ARBA" id="ARBA00012129"/>
    </source>
</evidence>
<sequence>MREASQVRTTEAEKPRALDPVAAGASGFRLKACLELMGLRPSVIRGNGSEIIALSKASVGVTKFHFQGLDSSLESMEVMEAAKTLAQSSGAIVIVSGAVDIITDGHQVVGARNGVPMIQKITATGRDVTALMLHLLLSIQAAASALSIFGIAGEMGMDMANGPASLYIFCIRQ</sequence>
<dbReference type="GO" id="GO:0000287">
    <property type="term" value="F:magnesium ion binding"/>
    <property type="evidence" value="ECO:0007669"/>
    <property type="project" value="InterPro"/>
</dbReference>
<keyword evidence="8" id="KW-0418">Kinase</keyword>
<dbReference type="UniPathway" id="UPA00060">
    <property type="reaction ID" value="UER00139"/>
</dbReference>
<evidence type="ECO:0000256" key="7">
    <source>
        <dbReference type="ARBA" id="ARBA00022741"/>
    </source>
</evidence>
<dbReference type="GO" id="GO:0009228">
    <property type="term" value="P:thiamine biosynthetic process"/>
    <property type="evidence" value="ECO:0007669"/>
    <property type="project" value="UniProtKB-KW"/>
</dbReference>
<dbReference type="Pfam" id="PF02110">
    <property type="entry name" value="HK"/>
    <property type="match status" value="1"/>
</dbReference>
<evidence type="ECO:0000256" key="12">
    <source>
        <dbReference type="SAM" id="Phobius"/>
    </source>
</evidence>
<dbReference type="AlphaFoldDB" id="A0A6N2M5P8"/>
<comment type="pathway">
    <text evidence="3">Cofactor biosynthesis; thiamine diphosphate biosynthesis; 4-methyl-5-(2-phosphoethyl)-thiazole from 5-(2-hydroxyethyl)-4-methylthiazole: step 1/1.</text>
</comment>
<keyword evidence="10" id="KW-0460">Magnesium</keyword>